<dbReference type="Pfam" id="PF01121">
    <property type="entry name" value="CoaE"/>
    <property type="match status" value="1"/>
</dbReference>
<dbReference type="STRING" id="1071378.G0W8L8"/>
<accession>G0W8L8</accession>
<dbReference type="GO" id="GO:0004140">
    <property type="term" value="F:dephospho-CoA kinase activity"/>
    <property type="evidence" value="ECO:0007669"/>
    <property type="project" value="InterPro"/>
</dbReference>
<dbReference type="GO" id="GO:0031315">
    <property type="term" value="C:extrinsic component of mitochondrial outer membrane"/>
    <property type="evidence" value="ECO:0007669"/>
    <property type="project" value="EnsemblFungi"/>
</dbReference>
<dbReference type="InterPro" id="IPR027417">
    <property type="entry name" value="P-loop_NTPase"/>
</dbReference>
<dbReference type="FunFam" id="3.40.50.300:FF:000485">
    <property type="entry name" value="Dephospho-CoA kinase CAB5"/>
    <property type="match status" value="1"/>
</dbReference>
<comment type="similarity">
    <text evidence="1">Belongs to the CoaE family.</text>
</comment>
<dbReference type="GO" id="GO:0005524">
    <property type="term" value="F:ATP binding"/>
    <property type="evidence" value="ECO:0007669"/>
    <property type="project" value="UniProtKB-KW"/>
</dbReference>
<dbReference type="KEGG" id="ndi:NDAI_0C04700"/>
<dbReference type="GeneID" id="11496601"/>
<dbReference type="GO" id="GO:1990143">
    <property type="term" value="C:CoA-synthesizing protein complex"/>
    <property type="evidence" value="ECO:0007669"/>
    <property type="project" value="EnsemblFungi"/>
</dbReference>
<dbReference type="PANTHER" id="PTHR10695">
    <property type="entry name" value="DEPHOSPHO-COA KINASE-RELATED"/>
    <property type="match status" value="1"/>
</dbReference>
<dbReference type="Proteomes" id="UP000000689">
    <property type="component" value="Chromosome 3"/>
</dbReference>
<keyword evidence="5" id="KW-1185">Reference proteome</keyword>
<evidence type="ECO:0000256" key="1">
    <source>
        <dbReference type="ARBA" id="ARBA00009018"/>
    </source>
</evidence>
<name>G0W8L8_NAUDC</name>
<evidence type="ECO:0000313" key="5">
    <source>
        <dbReference type="Proteomes" id="UP000000689"/>
    </source>
</evidence>
<dbReference type="GO" id="GO:0005811">
    <property type="term" value="C:lipid droplet"/>
    <property type="evidence" value="ECO:0007669"/>
    <property type="project" value="EnsemblFungi"/>
</dbReference>
<dbReference type="InterPro" id="IPR001977">
    <property type="entry name" value="Depp_CoAkinase"/>
</dbReference>
<dbReference type="Gene3D" id="3.40.50.300">
    <property type="entry name" value="P-loop containing nucleotide triphosphate hydrolases"/>
    <property type="match status" value="1"/>
</dbReference>
<dbReference type="eggNOG" id="KOG3220">
    <property type="taxonomic scope" value="Eukaryota"/>
</dbReference>
<keyword evidence="3" id="KW-0067">ATP-binding</keyword>
<keyword evidence="2" id="KW-0547">Nucleotide-binding</keyword>
<dbReference type="OMA" id="CQMDIEQ"/>
<evidence type="ECO:0000256" key="3">
    <source>
        <dbReference type="ARBA" id="ARBA00022840"/>
    </source>
</evidence>
<evidence type="ECO:0000313" key="4">
    <source>
        <dbReference type="EMBL" id="CCD24129.1"/>
    </source>
</evidence>
<proteinExistence type="inferred from homology"/>
<organism evidence="4 5">
    <name type="scientific">Naumovozyma dairenensis (strain ATCC 10597 / BCRC 20456 / CBS 421 / NBRC 0211 / NRRL Y-12639)</name>
    <name type="common">Saccharomyces dairenensis</name>
    <dbReference type="NCBI Taxonomy" id="1071378"/>
    <lineage>
        <taxon>Eukaryota</taxon>
        <taxon>Fungi</taxon>
        <taxon>Dikarya</taxon>
        <taxon>Ascomycota</taxon>
        <taxon>Saccharomycotina</taxon>
        <taxon>Saccharomycetes</taxon>
        <taxon>Saccharomycetales</taxon>
        <taxon>Saccharomycetaceae</taxon>
        <taxon>Naumovozyma</taxon>
    </lineage>
</organism>
<dbReference type="RefSeq" id="XP_003669372.1">
    <property type="nucleotide sequence ID" value="XM_003669324.1"/>
</dbReference>
<dbReference type="HOGENOM" id="CLU_057180_0_1_1"/>
<dbReference type="EMBL" id="HE580269">
    <property type="protein sequence ID" value="CCD24129.1"/>
    <property type="molecule type" value="Genomic_DNA"/>
</dbReference>
<gene>
    <name evidence="4" type="primary">NDAI0C04700</name>
    <name evidence="4" type="ordered locus">NDAI_0C04700</name>
</gene>
<sequence>MLVVGLTGGIGCGKSTVSKRLAENHDIPVIDADKIAREVVEPGQDAYNKIVKYFTDKIDYLLLDDGHLNRAELGKWVFSHPNDLKILNNITHPAVRYSIFKNMGYYYVKGYRLVILDVPLLFEAKLDMFCGVTISVICERDIQIERLKIRNPVMTTEEIENRINSQMSMDERVKKSDYILQNNGTLTELYEQINNVVMKIKPSLMRTSIEYFPLFGLVSATAIVLSKVIYAKFDANFSESGENDKKKGKKVA</sequence>
<evidence type="ECO:0008006" key="6">
    <source>
        <dbReference type="Google" id="ProtNLM"/>
    </source>
</evidence>
<protein>
    <recommendedName>
        <fullName evidence="6">Dephospho-CoA kinase</fullName>
    </recommendedName>
</protein>
<dbReference type="SUPFAM" id="SSF52540">
    <property type="entry name" value="P-loop containing nucleoside triphosphate hydrolases"/>
    <property type="match status" value="1"/>
</dbReference>
<dbReference type="NCBIfam" id="TIGR00152">
    <property type="entry name" value="dephospho-CoA kinase"/>
    <property type="match status" value="1"/>
</dbReference>
<dbReference type="OrthoDB" id="247245at2759"/>
<reference evidence="4 5" key="1">
    <citation type="journal article" date="2011" name="Proc. Natl. Acad. Sci. U.S.A.">
        <title>Evolutionary erosion of yeast sex chromosomes by mating-type switching accidents.</title>
        <authorList>
            <person name="Gordon J.L."/>
            <person name="Armisen D."/>
            <person name="Proux-Wera E."/>
            <person name="Oheigeartaigh S.S."/>
            <person name="Byrne K.P."/>
            <person name="Wolfe K.H."/>
        </authorList>
    </citation>
    <scope>NUCLEOTIDE SEQUENCE [LARGE SCALE GENOMIC DNA]</scope>
    <source>
        <strain evidence="5">ATCC 10597 / BCRC 20456 / CBS 421 / NBRC 0211 / NRRL Y-12639</strain>
    </source>
</reference>
<dbReference type="PANTHER" id="PTHR10695:SF46">
    <property type="entry name" value="BIFUNCTIONAL COENZYME A SYNTHASE-RELATED"/>
    <property type="match status" value="1"/>
</dbReference>
<dbReference type="AlphaFoldDB" id="G0W8L8"/>
<dbReference type="HAMAP" id="MF_00376">
    <property type="entry name" value="Dephospho_CoA_kinase"/>
    <property type="match status" value="1"/>
</dbReference>
<dbReference type="CDD" id="cd02022">
    <property type="entry name" value="DPCK"/>
    <property type="match status" value="1"/>
</dbReference>
<dbReference type="GO" id="GO:0015937">
    <property type="term" value="P:coenzyme A biosynthetic process"/>
    <property type="evidence" value="ECO:0007669"/>
    <property type="project" value="EnsemblFungi"/>
</dbReference>
<evidence type="ECO:0000256" key="2">
    <source>
        <dbReference type="ARBA" id="ARBA00022741"/>
    </source>
</evidence>
<dbReference type="PROSITE" id="PS51219">
    <property type="entry name" value="DPCK"/>
    <property type="match status" value="1"/>
</dbReference>